<gene>
    <name evidence="6" type="ORF">BJ998_008296</name>
</gene>
<protein>
    <submittedName>
        <fullName evidence="6">AcrR family transcriptional regulator</fullName>
    </submittedName>
</protein>
<evidence type="ECO:0000313" key="6">
    <source>
        <dbReference type="EMBL" id="MBB5897037.1"/>
    </source>
</evidence>
<dbReference type="InterPro" id="IPR050109">
    <property type="entry name" value="HTH-type_TetR-like_transc_reg"/>
</dbReference>
<comment type="caution">
    <text evidence="6">The sequence shown here is derived from an EMBL/GenBank/DDBJ whole genome shotgun (WGS) entry which is preliminary data.</text>
</comment>
<dbReference type="SUPFAM" id="SSF46689">
    <property type="entry name" value="Homeodomain-like"/>
    <property type="match status" value="1"/>
</dbReference>
<dbReference type="Gene3D" id="1.10.357.10">
    <property type="entry name" value="Tetracycline Repressor, domain 2"/>
    <property type="match status" value="1"/>
</dbReference>
<dbReference type="InterPro" id="IPR036271">
    <property type="entry name" value="Tet_transcr_reg_TetR-rel_C_sf"/>
</dbReference>
<keyword evidence="3" id="KW-0804">Transcription</keyword>
<dbReference type="PANTHER" id="PTHR30055">
    <property type="entry name" value="HTH-TYPE TRANSCRIPTIONAL REGULATOR RUTR"/>
    <property type="match status" value="1"/>
</dbReference>
<keyword evidence="1" id="KW-0805">Transcription regulation</keyword>
<evidence type="ECO:0000259" key="5">
    <source>
        <dbReference type="PROSITE" id="PS50977"/>
    </source>
</evidence>
<accession>A0A7W9NKV5</accession>
<name>A0A7W9NKV5_9PSEU</name>
<keyword evidence="7" id="KW-1185">Reference proteome</keyword>
<reference evidence="6 7" key="1">
    <citation type="submission" date="2020-08" db="EMBL/GenBank/DDBJ databases">
        <title>Sequencing the genomes of 1000 actinobacteria strains.</title>
        <authorList>
            <person name="Klenk H.-P."/>
        </authorList>
    </citation>
    <scope>NUCLEOTIDE SEQUENCE [LARGE SCALE GENOMIC DNA]</scope>
    <source>
        <strain evidence="6 7">DSM 43851</strain>
    </source>
</reference>
<dbReference type="EMBL" id="JACHIR010000002">
    <property type="protein sequence ID" value="MBB5897037.1"/>
    <property type="molecule type" value="Genomic_DNA"/>
</dbReference>
<feature type="domain" description="HTH tetR-type" evidence="5">
    <location>
        <begin position="15"/>
        <end position="75"/>
    </location>
</feature>
<dbReference type="GO" id="GO:0000976">
    <property type="term" value="F:transcription cis-regulatory region binding"/>
    <property type="evidence" value="ECO:0007669"/>
    <property type="project" value="TreeGrafter"/>
</dbReference>
<dbReference type="Gene3D" id="1.10.10.60">
    <property type="entry name" value="Homeodomain-like"/>
    <property type="match status" value="1"/>
</dbReference>
<evidence type="ECO:0000256" key="2">
    <source>
        <dbReference type="ARBA" id="ARBA00023125"/>
    </source>
</evidence>
<proteinExistence type="predicted"/>
<dbReference type="PROSITE" id="PS50977">
    <property type="entry name" value="HTH_TETR_2"/>
    <property type="match status" value="1"/>
</dbReference>
<dbReference type="Pfam" id="PF16859">
    <property type="entry name" value="TetR_C_11"/>
    <property type="match status" value="1"/>
</dbReference>
<dbReference type="InterPro" id="IPR009057">
    <property type="entry name" value="Homeodomain-like_sf"/>
</dbReference>
<dbReference type="AlphaFoldDB" id="A0A7W9NKV5"/>
<evidence type="ECO:0000313" key="7">
    <source>
        <dbReference type="Proteomes" id="UP000585638"/>
    </source>
</evidence>
<dbReference type="RefSeq" id="WP_312890631.1">
    <property type="nucleotide sequence ID" value="NZ_BAAAWY010000011.1"/>
</dbReference>
<feature type="DNA-binding region" description="H-T-H motif" evidence="4">
    <location>
        <begin position="38"/>
        <end position="57"/>
    </location>
</feature>
<dbReference type="GO" id="GO:0003700">
    <property type="term" value="F:DNA-binding transcription factor activity"/>
    <property type="evidence" value="ECO:0007669"/>
    <property type="project" value="TreeGrafter"/>
</dbReference>
<dbReference type="PANTHER" id="PTHR30055:SF225">
    <property type="entry name" value="TRANSCRIPTIONAL REGULATORY PROTEIN-RELATED"/>
    <property type="match status" value="1"/>
</dbReference>
<dbReference type="InterPro" id="IPR011075">
    <property type="entry name" value="TetR_C"/>
</dbReference>
<evidence type="ECO:0000256" key="3">
    <source>
        <dbReference type="ARBA" id="ARBA00023163"/>
    </source>
</evidence>
<dbReference type="Proteomes" id="UP000585638">
    <property type="component" value="Unassembled WGS sequence"/>
</dbReference>
<evidence type="ECO:0000256" key="4">
    <source>
        <dbReference type="PROSITE-ProRule" id="PRU00335"/>
    </source>
</evidence>
<keyword evidence="2 4" id="KW-0238">DNA-binding</keyword>
<dbReference type="SUPFAM" id="SSF48498">
    <property type="entry name" value="Tetracyclin repressor-like, C-terminal domain"/>
    <property type="match status" value="1"/>
</dbReference>
<dbReference type="InterPro" id="IPR001647">
    <property type="entry name" value="HTH_TetR"/>
</dbReference>
<sequence>MSSTADTTRSRRRGAELEHALYEATLDELAEVGYGRLTMEGVAARARTGKAAVYRRWSTRQALVLDALRHALPALPGFDPQIPARENLRAVFTVLCQLLAGETSFPGLPVIAGLLGDPVLRQAFVEAIVRPRLLVIESILGHAEETGEIEPGTLTPMAVQTGPALIMQACLLTGNPPTPQDIDRIVDSVLPVGRRDPLRTR</sequence>
<evidence type="ECO:0000256" key="1">
    <source>
        <dbReference type="ARBA" id="ARBA00023015"/>
    </source>
</evidence>
<dbReference type="Pfam" id="PF00440">
    <property type="entry name" value="TetR_N"/>
    <property type="match status" value="1"/>
</dbReference>
<organism evidence="6 7">
    <name type="scientific">Kutzneria kofuensis</name>
    <dbReference type="NCBI Taxonomy" id="103725"/>
    <lineage>
        <taxon>Bacteria</taxon>
        <taxon>Bacillati</taxon>
        <taxon>Actinomycetota</taxon>
        <taxon>Actinomycetes</taxon>
        <taxon>Pseudonocardiales</taxon>
        <taxon>Pseudonocardiaceae</taxon>
        <taxon>Kutzneria</taxon>
    </lineage>
</organism>